<name>A0ABU4EZM3_WILMA</name>
<dbReference type="RefSeq" id="WP_317714680.1">
    <property type="nucleotide sequence ID" value="NZ_JAWLUM010000005.1"/>
</dbReference>
<accession>A0ABU4EZM3</accession>
<evidence type="ECO:0008006" key="3">
    <source>
        <dbReference type="Google" id="ProtNLM"/>
    </source>
</evidence>
<sequence>MTPGRPNNEQIFARTEEQILAAVAAGYDMDGAPLTDGDRAAIRRIARGETTANQEVATLLAAIRARRTS</sequence>
<keyword evidence="2" id="KW-1185">Reference proteome</keyword>
<protein>
    <recommendedName>
        <fullName evidence="3">Antitoxin VbhA domain-containing protein</fullName>
    </recommendedName>
</protein>
<proteinExistence type="predicted"/>
<evidence type="ECO:0000313" key="2">
    <source>
        <dbReference type="Proteomes" id="UP001185792"/>
    </source>
</evidence>
<dbReference type="EMBL" id="JAWLUM010000005">
    <property type="protein sequence ID" value="MDV7136703.1"/>
    <property type="molecule type" value="Genomic_DNA"/>
</dbReference>
<evidence type="ECO:0000313" key="1">
    <source>
        <dbReference type="EMBL" id="MDV7136703.1"/>
    </source>
</evidence>
<comment type="caution">
    <text evidence="1">The sequence shown here is derived from an EMBL/GenBank/DDBJ whole genome shotgun (WGS) entry which is preliminary data.</text>
</comment>
<organism evidence="1 2">
    <name type="scientific">Williamsia marianensis</name>
    <dbReference type="NCBI Taxonomy" id="85044"/>
    <lineage>
        <taxon>Bacteria</taxon>
        <taxon>Bacillati</taxon>
        <taxon>Actinomycetota</taxon>
        <taxon>Actinomycetes</taxon>
        <taxon>Mycobacteriales</taxon>
        <taxon>Nocardiaceae</taxon>
        <taxon>Williamsia</taxon>
    </lineage>
</organism>
<reference evidence="1 2" key="1">
    <citation type="submission" date="2023-10" db="EMBL/GenBank/DDBJ databases">
        <title>Development of a sustainable strategy for remediation of hydrocarbon-contaminated territories based on the waste exchange concept.</title>
        <authorList>
            <person name="Krivoruchko A."/>
        </authorList>
    </citation>
    <scope>NUCLEOTIDE SEQUENCE [LARGE SCALE GENOMIC DNA]</scope>
    <source>
        <strain evidence="1 2">IEGM 1236</strain>
    </source>
</reference>
<dbReference type="Proteomes" id="UP001185792">
    <property type="component" value="Unassembled WGS sequence"/>
</dbReference>
<gene>
    <name evidence="1" type="ORF">R4198_23670</name>
</gene>